<dbReference type="FunFam" id="1.20.1560.10:FF:000003">
    <property type="entry name" value="ABC transporter C family member 10"/>
    <property type="match status" value="1"/>
</dbReference>
<feature type="region of interest" description="Disordered" evidence="13">
    <location>
        <begin position="692"/>
        <end position="723"/>
    </location>
</feature>
<comment type="caution">
    <text evidence="17">The sequence shown here is derived from an EMBL/GenBank/DDBJ whole genome shotgun (WGS) entry which is preliminary data.</text>
</comment>
<dbReference type="InterPro" id="IPR044746">
    <property type="entry name" value="ABCC_6TM_D1"/>
</dbReference>
<organism evidence="17">
    <name type="scientific">Sesamum radiatum</name>
    <name type="common">Black benniseed</name>
    <dbReference type="NCBI Taxonomy" id="300843"/>
    <lineage>
        <taxon>Eukaryota</taxon>
        <taxon>Viridiplantae</taxon>
        <taxon>Streptophyta</taxon>
        <taxon>Embryophyta</taxon>
        <taxon>Tracheophyta</taxon>
        <taxon>Spermatophyta</taxon>
        <taxon>Magnoliopsida</taxon>
        <taxon>eudicotyledons</taxon>
        <taxon>Gunneridae</taxon>
        <taxon>Pentapetalae</taxon>
        <taxon>asterids</taxon>
        <taxon>lamiids</taxon>
        <taxon>Lamiales</taxon>
        <taxon>Pedaliaceae</taxon>
        <taxon>Sesamum</taxon>
    </lineage>
</organism>
<dbReference type="GO" id="GO:0016020">
    <property type="term" value="C:membrane"/>
    <property type="evidence" value="ECO:0007669"/>
    <property type="project" value="UniProtKB-SubCell"/>
</dbReference>
<feature type="domain" description="ABC transmembrane type-1" evidence="16">
    <location>
        <begin position="751"/>
        <end position="1031"/>
    </location>
</feature>
<feature type="domain" description="ABC transmembrane type-1" evidence="16">
    <location>
        <begin position="129"/>
        <end position="409"/>
    </location>
</feature>
<feature type="transmembrane region" description="Helical" evidence="14">
    <location>
        <begin position="889"/>
        <end position="908"/>
    </location>
</feature>
<dbReference type="EMBL" id="JACGWJ010000002">
    <property type="protein sequence ID" value="KAL0435208.1"/>
    <property type="molecule type" value="Genomic_DNA"/>
</dbReference>
<dbReference type="CDD" id="cd18579">
    <property type="entry name" value="ABC_6TM_ABCC_D1"/>
    <property type="match status" value="1"/>
</dbReference>
<evidence type="ECO:0000256" key="13">
    <source>
        <dbReference type="SAM" id="MobiDB-lite"/>
    </source>
</evidence>
<reference evidence="17" key="2">
    <citation type="journal article" date="2024" name="Plant">
        <title>Genomic evolution and insights into agronomic trait innovations of Sesamum species.</title>
        <authorList>
            <person name="Miao H."/>
            <person name="Wang L."/>
            <person name="Qu L."/>
            <person name="Liu H."/>
            <person name="Sun Y."/>
            <person name="Le M."/>
            <person name="Wang Q."/>
            <person name="Wei S."/>
            <person name="Zheng Y."/>
            <person name="Lin W."/>
            <person name="Duan Y."/>
            <person name="Cao H."/>
            <person name="Xiong S."/>
            <person name="Wang X."/>
            <person name="Wei L."/>
            <person name="Li C."/>
            <person name="Ma Q."/>
            <person name="Ju M."/>
            <person name="Zhao R."/>
            <person name="Li G."/>
            <person name="Mu C."/>
            <person name="Tian Q."/>
            <person name="Mei H."/>
            <person name="Zhang T."/>
            <person name="Gao T."/>
            <person name="Zhang H."/>
        </authorList>
    </citation>
    <scope>NUCLEOTIDE SEQUENCE</scope>
    <source>
        <strain evidence="17">G02</strain>
    </source>
</reference>
<feature type="transmembrane region" description="Helical" evidence="14">
    <location>
        <begin position="790"/>
        <end position="812"/>
    </location>
</feature>
<evidence type="ECO:0000256" key="11">
    <source>
        <dbReference type="ARBA" id="ARBA00023136"/>
    </source>
</evidence>
<feature type="transmembrane region" description="Helical" evidence="14">
    <location>
        <begin position="345"/>
        <end position="366"/>
    </location>
</feature>
<keyword evidence="10 14" id="KW-1133">Transmembrane helix</keyword>
<keyword evidence="8" id="KW-0067">ATP-binding</keyword>
<dbReference type="CDD" id="cd03250">
    <property type="entry name" value="ABCC_MRP_domain1"/>
    <property type="match status" value="1"/>
</dbReference>
<dbReference type="SUPFAM" id="SSF90123">
    <property type="entry name" value="ABC transporter transmembrane region"/>
    <property type="match status" value="2"/>
</dbReference>
<dbReference type="Gene3D" id="1.20.1560.10">
    <property type="entry name" value="ABC transporter type 1, transmembrane domain"/>
    <property type="match status" value="2"/>
</dbReference>
<evidence type="ECO:0000259" key="15">
    <source>
        <dbReference type="PROSITE" id="PS50893"/>
    </source>
</evidence>
<dbReference type="Gene3D" id="3.40.50.300">
    <property type="entry name" value="P-loop containing nucleotide triphosphate hydrolases"/>
    <property type="match status" value="2"/>
</dbReference>
<dbReference type="CDD" id="cd18580">
    <property type="entry name" value="ABC_6TM_ABCC_D2"/>
    <property type="match status" value="1"/>
</dbReference>
<keyword evidence="11 14" id="KW-0472">Membrane</keyword>
<dbReference type="SUPFAM" id="SSF52540">
    <property type="entry name" value="P-loop containing nucleoside triphosphate hydrolases"/>
    <property type="match status" value="2"/>
</dbReference>
<evidence type="ECO:0000256" key="8">
    <source>
        <dbReference type="ARBA" id="ARBA00022840"/>
    </source>
</evidence>
<feature type="transmembrane region" description="Helical" evidence="14">
    <location>
        <begin position="979"/>
        <end position="996"/>
    </location>
</feature>
<keyword evidence="6" id="KW-0677">Repeat</keyword>
<dbReference type="FunFam" id="1.20.1560.10:FF:000002">
    <property type="entry name" value="ABC transporter C family member 5"/>
    <property type="match status" value="1"/>
</dbReference>
<feature type="transmembrane region" description="Helical" evidence="14">
    <location>
        <begin position="1008"/>
        <end position="1029"/>
    </location>
</feature>
<dbReference type="SMART" id="SM00382">
    <property type="entry name" value="AAA"/>
    <property type="match status" value="2"/>
</dbReference>
<dbReference type="InterPro" id="IPR003593">
    <property type="entry name" value="AAA+_ATPase"/>
</dbReference>
<dbReference type="PANTHER" id="PTHR24223">
    <property type="entry name" value="ATP-BINDING CASSETTE SUB-FAMILY C"/>
    <property type="match status" value="1"/>
</dbReference>
<feature type="region of interest" description="Disordered" evidence="13">
    <location>
        <begin position="23"/>
        <end position="43"/>
    </location>
</feature>
<evidence type="ECO:0000256" key="12">
    <source>
        <dbReference type="ARBA" id="ARBA00034018"/>
    </source>
</evidence>
<proteinExistence type="inferred from homology"/>
<evidence type="ECO:0000256" key="4">
    <source>
        <dbReference type="ARBA" id="ARBA00022448"/>
    </source>
</evidence>
<keyword evidence="5 14" id="KW-0812">Transmembrane</keyword>
<evidence type="ECO:0000256" key="6">
    <source>
        <dbReference type="ARBA" id="ARBA00022737"/>
    </source>
</evidence>
<name>A0AAW2W0Y9_SESRA</name>
<dbReference type="InterPro" id="IPR027417">
    <property type="entry name" value="P-loop_NTPase"/>
</dbReference>
<feature type="compositionally biased region" description="Basic and acidic residues" evidence="13">
    <location>
        <begin position="706"/>
        <end position="715"/>
    </location>
</feature>
<comment type="catalytic activity">
    <reaction evidence="12">
        <text>ATP + H2O + xenobioticSide 1 = ADP + phosphate + xenobioticSide 2.</text>
        <dbReference type="EC" id="7.6.2.2"/>
    </reaction>
</comment>
<dbReference type="InterPro" id="IPR003439">
    <property type="entry name" value="ABC_transporter-like_ATP-bd"/>
</dbReference>
<evidence type="ECO:0000256" key="9">
    <source>
        <dbReference type="ARBA" id="ARBA00022967"/>
    </source>
</evidence>
<dbReference type="FunFam" id="3.40.50.300:FF:000508">
    <property type="entry name" value="ABC transporter C family member 5"/>
    <property type="match status" value="1"/>
</dbReference>
<dbReference type="FunFam" id="3.40.50.300:FF:000169">
    <property type="entry name" value="ABC transporter C family member 3"/>
    <property type="match status" value="1"/>
</dbReference>
<dbReference type="EC" id="7.6.2.2" evidence="3"/>
<dbReference type="CDD" id="cd03244">
    <property type="entry name" value="ABCC_MRP_domain2"/>
    <property type="match status" value="1"/>
</dbReference>
<dbReference type="Pfam" id="PF00005">
    <property type="entry name" value="ABC_tran"/>
    <property type="match status" value="2"/>
</dbReference>
<sequence>MGVLICYLAFSGRREEEDSILDEPLLNSTETNDDNGRNKSFEGDETVTPYASASFFSAITFSWVSPLVSIGYKKILDLEDVPQLAGVDSVRDAFPLLDSKLASDGEGSNRVTALMLVKGLLLITWKENVIAAICMLVHTFASYVGPYLIDSFVQYLNGRRNYHNEGYVLVSAFFFAKVIECLVQRHSSFKVQQAGYRARAALVARIYNKGMKLSCQSKQENSTGEIINLMSVDAGRLVFFGFYMHYPWMAVIQVGLALAILYKNLGLASMATLVASVLVMLVNIPLGKLEEKLQEGLMESKDKRMKVTSEVLRNMKILKLQSWEMKFLSKILDLRKIETGWLRKYAYASSAVMLVFSVAHIFVSFATFGSCILLGIPLESGKVLSALATFGILQEPIYSLPDTISMFVQTKVSLDRISTFLSQDDLQPDVIEKLPTGSSSSAIEIIDGNFSWDVSSPQPTLKDINLRVLHGMRIAICGTVGSGKSTLLSCILGEVPKISGTVRLCGRKAYVAQSPWIQNGTIEDNILFGKEMEKTRYNMVLEACSLKKDLEILAFGDQTVIGERGINLSGGQKQRIQIARALYQEADVYLFDDPFSAVDAHTGTHLFNECILGLLESKTVIFVTHQVEFLPAADLIVVMKDGSIAQVGKYKDISRSGTEFMELVGAHKEALSALTCIEAVATSAGESSSNLNATTTFNITDSPNEQDDKKDDTAETKGQLVQEEERERGRVGLSIYWKYLTTAYGGLLVPFILLAQVLFQLLDIGGDYWIAWATPVSTDTTPVVQSLTLIIVYSALSIASSICILARVLLLVEAGYKTANTFFNRMHLCLFRAAMSFFDSTPSGRILNRASADQSAVDLSIPSLFGQSAFAVMHLLGTIVLISQVAWQIFLIFIPVITICIWLQQYYIPSARELTRLYGVRKAPVIQHFSETLSGLSTIRSFEQEDRFCQTSMKLIDDHSRPMFHAAAAMEWLRIRLDTLSLVTFALSLVFLISLPEGKINPSIAGLAVTYGLSLNMIQAMVVWNLSLLENKMISVERILQYTAIPSEPPLLVQSNRPESRWPTNGEVSIHNLQVRYAPQMPLVLRGLTCTFFGGKKTGIVGRTGSGKSTLIQTLFRIVDPAGGKILIDNVDISTIGLHDLRSRLSIIPQDPTMFEGTIRSNMDPLEEYTDEQIWEALDKCHLGDEVRKKADKLDCAVAENGENWSVGQRQLVCLGRVLLKKSKILVLDEATSSVDTATDNLIQQTLRLHFSDSTVITIAHRITSVLDSNMVLLLDQGLMKEYDNPKKLVEDKSSAFAKLVAEYSMRSTK</sequence>
<feature type="domain" description="ABC transporter" evidence="15">
    <location>
        <begin position="443"/>
        <end position="666"/>
    </location>
</feature>
<dbReference type="PROSITE" id="PS50929">
    <property type="entry name" value="ABC_TM1F"/>
    <property type="match status" value="2"/>
</dbReference>
<feature type="compositionally biased region" description="Polar residues" evidence="13">
    <location>
        <begin position="692"/>
        <end position="703"/>
    </location>
</feature>
<protein>
    <recommendedName>
        <fullName evidence="3">ABC-type xenobiotic transporter</fullName>
        <ecNumber evidence="3">7.6.2.2</ecNumber>
    </recommendedName>
</protein>
<feature type="domain" description="ABC transporter" evidence="15">
    <location>
        <begin position="1070"/>
        <end position="1302"/>
    </location>
</feature>
<dbReference type="InterPro" id="IPR036640">
    <property type="entry name" value="ABC1_TM_sf"/>
</dbReference>
<evidence type="ECO:0000256" key="5">
    <source>
        <dbReference type="ARBA" id="ARBA00022692"/>
    </source>
</evidence>
<evidence type="ECO:0000256" key="7">
    <source>
        <dbReference type="ARBA" id="ARBA00022741"/>
    </source>
</evidence>
<dbReference type="InterPro" id="IPR044726">
    <property type="entry name" value="ABCC_6TM_D2"/>
</dbReference>
<evidence type="ECO:0000256" key="2">
    <source>
        <dbReference type="ARBA" id="ARBA00009726"/>
    </source>
</evidence>
<evidence type="ECO:0000259" key="16">
    <source>
        <dbReference type="PROSITE" id="PS50929"/>
    </source>
</evidence>
<dbReference type="InterPro" id="IPR050173">
    <property type="entry name" value="ABC_transporter_C-like"/>
</dbReference>
<feature type="transmembrane region" description="Helical" evidence="14">
    <location>
        <begin position="267"/>
        <end position="286"/>
    </location>
</feature>
<evidence type="ECO:0000313" key="17">
    <source>
        <dbReference type="EMBL" id="KAL0435208.1"/>
    </source>
</evidence>
<feature type="transmembrane region" description="Helical" evidence="14">
    <location>
        <begin position="864"/>
        <end position="883"/>
    </location>
</feature>
<dbReference type="InterPro" id="IPR011527">
    <property type="entry name" value="ABC1_TM_dom"/>
</dbReference>
<dbReference type="GO" id="GO:0008559">
    <property type="term" value="F:ABC-type xenobiotic transporter activity"/>
    <property type="evidence" value="ECO:0007669"/>
    <property type="project" value="UniProtKB-EC"/>
</dbReference>
<accession>A0AAW2W0Y9</accession>
<keyword evidence="4" id="KW-0813">Transport</keyword>
<comment type="similarity">
    <text evidence="2">Belongs to the ABC transporter superfamily. ABCC family. Conjugate transporter (TC 3.A.1.208) subfamily.</text>
</comment>
<feature type="transmembrane region" description="Helical" evidence="14">
    <location>
        <begin position="237"/>
        <end position="261"/>
    </location>
</feature>
<feature type="transmembrane region" description="Helical" evidence="14">
    <location>
        <begin position="736"/>
        <end position="759"/>
    </location>
</feature>
<dbReference type="InterPro" id="IPR017871">
    <property type="entry name" value="ABC_transporter-like_CS"/>
</dbReference>
<dbReference type="PROSITE" id="PS50893">
    <property type="entry name" value="ABC_TRANSPORTER_2"/>
    <property type="match status" value="2"/>
</dbReference>
<comment type="subcellular location">
    <subcellularLocation>
        <location evidence="1">Membrane</location>
        <topology evidence="1">Multi-pass membrane protein</topology>
    </subcellularLocation>
</comment>
<evidence type="ECO:0000256" key="1">
    <source>
        <dbReference type="ARBA" id="ARBA00004141"/>
    </source>
</evidence>
<keyword evidence="7" id="KW-0547">Nucleotide-binding</keyword>
<evidence type="ECO:0000256" key="14">
    <source>
        <dbReference type="SAM" id="Phobius"/>
    </source>
</evidence>
<evidence type="ECO:0000256" key="3">
    <source>
        <dbReference type="ARBA" id="ARBA00012191"/>
    </source>
</evidence>
<dbReference type="GO" id="GO:0016887">
    <property type="term" value="F:ATP hydrolysis activity"/>
    <property type="evidence" value="ECO:0007669"/>
    <property type="project" value="InterPro"/>
</dbReference>
<dbReference type="GO" id="GO:0005524">
    <property type="term" value="F:ATP binding"/>
    <property type="evidence" value="ECO:0007669"/>
    <property type="project" value="UniProtKB-KW"/>
</dbReference>
<dbReference type="PROSITE" id="PS00211">
    <property type="entry name" value="ABC_TRANSPORTER_1"/>
    <property type="match status" value="1"/>
</dbReference>
<dbReference type="Pfam" id="PF00664">
    <property type="entry name" value="ABC_membrane"/>
    <property type="match status" value="2"/>
</dbReference>
<evidence type="ECO:0000256" key="10">
    <source>
        <dbReference type="ARBA" id="ARBA00022989"/>
    </source>
</evidence>
<dbReference type="PANTHER" id="PTHR24223:SF181">
    <property type="entry name" value="ABC TRANSPORTER C FAMILY MEMBER 3"/>
    <property type="match status" value="1"/>
</dbReference>
<reference evidence="17" key="1">
    <citation type="submission" date="2020-06" db="EMBL/GenBank/DDBJ databases">
        <authorList>
            <person name="Li T."/>
            <person name="Hu X."/>
            <person name="Zhang T."/>
            <person name="Song X."/>
            <person name="Zhang H."/>
            <person name="Dai N."/>
            <person name="Sheng W."/>
            <person name="Hou X."/>
            <person name="Wei L."/>
        </authorList>
    </citation>
    <scope>NUCLEOTIDE SEQUENCE</scope>
    <source>
        <strain evidence="17">G02</strain>
        <tissue evidence="17">Leaf</tissue>
    </source>
</reference>
<gene>
    <name evidence="17" type="ORF">Sradi_0228700</name>
</gene>
<keyword evidence="9" id="KW-1278">Translocase</keyword>